<dbReference type="Pfam" id="PF07729">
    <property type="entry name" value="FCD"/>
    <property type="match status" value="1"/>
</dbReference>
<dbReference type="PRINTS" id="PR00035">
    <property type="entry name" value="HTHGNTR"/>
</dbReference>
<dbReference type="InterPro" id="IPR000524">
    <property type="entry name" value="Tscrpt_reg_HTH_GntR"/>
</dbReference>
<dbReference type="InterPro" id="IPR036388">
    <property type="entry name" value="WH-like_DNA-bd_sf"/>
</dbReference>
<dbReference type="Pfam" id="PF00392">
    <property type="entry name" value="GntR"/>
    <property type="match status" value="1"/>
</dbReference>
<keyword evidence="2 6" id="KW-0238">DNA-binding</keyword>
<dbReference type="Proteomes" id="UP000541426">
    <property type="component" value="Unassembled WGS sequence"/>
</dbReference>
<name>A0A7W6GQ72_9RHOB</name>
<dbReference type="SMART" id="SM00345">
    <property type="entry name" value="HTH_GNTR"/>
    <property type="match status" value="1"/>
</dbReference>
<evidence type="ECO:0000256" key="4">
    <source>
        <dbReference type="SAM" id="MobiDB-lite"/>
    </source>
</evidence>
<dbReference type="InterPro" id="IPR036390">
    <property type="entry name" value="WH_DNA-bd_sf"/>
</dbReference>
<reference evidence="6 7" key="1">
    <citation type="submission" date="2020-08" db="EMBL/GenBank/DDBJ databases">
        <title>Genomic Encyclopedia of Type Strains, Phase IV (KMG-IV): sequencing the most valuable type-strain genomes for metagenomic binning, comparative biology and taxonomic classification.</title>
        <authorList>
            <person name="Goeker M."/>
        </authorList>
    </citation>
    <scope>NUCLEOTIDE SEQUENCE [LARGE SCALE GENOMIC DNA]</scope>
    <source>
        <strain evidence="6 7">DSM 102235</strain>
    </source>
</reference>
<evidence type="ECO:0000256" key="2">
    <source>
        <dbReference type="ARBA" id="ARBA00023125"/>
    </source>
</evidence>
<dbReference type="SUPFAM" id="SSF48008">
    <property type="entry name" value="GntR ligand-binding domain-like"/>
    <property type="match status" value="1"/>
</dbReference>
<dbReference type="InterPro" id="IPR008920">
    <property type="entry name" value="TF_FadR/GntR_C"/>
</dbReference>
<evidence type="ECO:0000256" key="3">
    <source>
        <dbReference type="ARBA" id="ARBA00023163"/>
    </source>
</evidence>
<dbReference type="PROSITE" id="PS50949">
    <property type="entry name" value="HTH_GNTR"/>
    <property type="match status" value="1"/>
</dbReference>
<dbReference type="PANTHER" id="PTHR43537:SF5">
    <property type="entry name" value="UXU OPERON TRANSCRIPTIONAL REGULATOR"/>
    <property type="match status" value="1"/>
</dbReference>
<accession>A0A7W6GQ72</accession>
<proteinExistence type="predicted"/>
<feature type="domain" description="HTH gntR-type" evidence="5">
    <location>
        <begin position="20"/>
        <end position="88"/>
    </location>
</feature>
<keyword evidence="7" id="KW-1185">Reference proteome</keyword>
<dbReference type="PANTHER" id="PTHR43537">
    <property type="entry name" value="TRANSCRIPTIONAL REGULATOR, GNTR FAMILY"/>
    <property type="match status" value="1"/>
</dbReference>
<dbReference type="EMBL" id="JACIEJ010000001">
    <property type="protein sequence ID" value="MBB3984061.1"/>
    <property type="molecule type" value="Genomic_DNA"/>
</dbReference>
<dbReference type="InterPro" id="IPR011711">
    <property type="entry name" value="GntR_C"/>
</dbReference>
<evidence type="ECO:0000313" key="7">
    <source>
        <dbReference type="Proteomes" id="UP000541426"/>
    </source>
</evidence>
<dbReference type="GO" id="GO:0003677">
    <property type="term" value="F:DNA binding"/>
    <property type="evidence" value="ECO:0007669"/>
    <property type="project" value="UniProtKB-KW"/>
</dbReference>
<dbReference type="Gene3D" id="1.10.10.10">
    <property type="entry name" value="Winged helix-like DNA-binding domain superfamily/Winged helix DNA-binding domain"/>
    <property type="match status" value="1"/>
</dbReference>
<sequence>MSEKSDGSDLCDTSEDTGGGSAVDQVVAQIRQLIDTDGLTVGDKLPTERELCSRFAISRNTVREAMRMLKAYGIVDVRPKVGATLIDQRINRAFDIFSFNVGEMSRRTFSDIQGFRELIETGTALAIFDAVTKDDLAELRALNRQMVQARSIVEASEFDFQFHIKLISLTGNQSILDIYGIMKPVILRIMQHGKTRRIIEGETYMEHDAILEAVAASDHLAFQYLTRTHLRKGLATFPEPPSGPEGKAEAP</sequence>
<gene>
    <name evidence="6" type="ORF">GGQ68_000372</name>
</gene>
<dbReference type="AlphaFoldDB" id="A0A7W6GQ72"/>
<dbReference type="Gene3D" id="1.20.120.530">
    <property type="entry name" value="GntR ligand-binding domain-like"/>
    <property type="match status" value="1"/>
</dbReference>
<protein>
    <submittedName>
        <fullName evidence="6">DNA-binding FadR family transcriptional regulator</fullName>
    </submittedName>
</protein>
<organism evidence="6 7">
    <name type="scientific">Sagittula marina</name>
    <dbReference type="NCBI Taxonomy" id="943940"/>
    <lineage>
        <taxon>Bacteria</taxon>
        <taxon>Pseudomonadati</taxon>
        <taxon>Pseudomonadota</taxon>
        <taxon>Alphaproteobacteria</taxon>
        <taxon>Rhodobacterales</taxon>
        <taxon>Roseobacteraceae</taxon>
        <taxon>Sagittula</taxon>
    </lineage>
</organism>
<dbReference type="RefSeq" id="WP_183962682.1">
    <property type="nucleotide sequence ID" value="NZ_BAABBZ010000012.1"/>
</dbReference>
<comment type="caution">
    <text evidence="6">The sequence shown here is derived from an EMBL/GenBank/DDBJ whole genome shotgun (WGS) entry which is preliminary data.</text>
</comment>
<evidence type="ECO:0000259" key="5">
    <source>
        <dbReference type="PROSITE" id="PS50949"/>
    </source>
</evidence>
<feature type="region of interest" description="Disordered" evidence="4">
    <location>
        <begin position="1"/>
        <end position="20"/>
    </location>
</feature>
<dbReference type="SMART" id="SM00895">
    <property type="entry name" value="FCD"/>
    <property type="match status" value="1"/>
</dbReference>
<dbReference type="CDD" id="cd07377">
    <property type="entry name" value="WHTH_GntR"/>
    <property type="match status" value="1"/>
</dbReference>
<dbReference type="GO" id="GO:0003700">
    <property type="term" value="F:DNA-binding transcription factor activity"/>
    <property type="evidence" value="ECO:0007669"/>
    <property type="project" value="InterPro"/>
</dbReference>
<evidence type="ECO:0000256" key="1">
    <source>
        <dbReference type="ARBA" id="ARBA00023015"/>
    </source>
</evidence>
<evidence type="ECO:0000313" key="6">
    <source>
        <dbReference type="EMBL" id="MBB3984061.1"/>
    </source>
</evidence>
<keyword evidence="3" id="KW-0804">Transcription</keyword>
<dbReference type="SUPFAM" id="SSF46785">
    <property type="entry name" value="Winged helix' DNA-binding domain"/>
    <property type="match status" value="1"/>
</dbReference>
<keyword evidence="1" id="KW-0805">Transcription regulation</keyword>